<dbReference type="VEuPathDB" id="FungiDB:HpaG811614"/>
<evidence type="ECO:0000313" key="2">
    <source>
        <dbReference type="Proteomes" id="UP000011713"/>
    </source>
</evidence>
<evidence type="ECO:0000313" key="1">
    <source>
        <dbReference type="EnsemblProtists" id="HpaP811614"/>
    </source>
</evidence>
<dbReference type="Proteomes" id="UP000011713">
    <property type="component" value="Unassembled WGS sequence"/>
</dbReference>
<dbReference type="HOGENOM" id="CLU_2138293_0_0_1"/>
<sequence length="113" mass="13223">MITWDSTRQLTGGTVWAAQLWHRIKLRAYSTWDTHRQIPGCPLPECQAVYVAYSHQWWECAAAQALWDVFLSMATAWPPYTGRDTSRRLRLTPTIRTYDHADQCCYFIWPSNA</sequence>
<accession>M4BYG6</accession>
<proteinExistence type="predicted"/>
<protein>
    <submittedName>
        <fullName evidence="1">Uncharacterized protein</fullName>
    </submittedName>
</protein>
<name>M4BYG6_HYAAE</name>
<reference evidence="1" key="2">
    <citation type="submission" date="2015-06" db="UniProtKB">
        <authorList>
            <consortium name="EnsemblProtists"/>
        </authorList>
    </citation>
    <scope>IDENTIFICATION</scope>
    <source>
        <strain evidence="1">Emoy2</strain>
    </source>
</reference>
<dbReference type="InParanoid" id="M4BYG6"/>
<keyword evidence="2" id="KW-1185">Reference proteome</keyword>
<dbReference type="EMBL" id="JH598045">
    <property type="status" value="NOT_ANNOTATED_CDS"/>
    <property type="molecule type" value="Genomic_DNA"/>
</dbReference>
<dbReference type="AlphaFoldDB" id="M4BYG6"/>
<dbReference type="EnsemblProtists" id="HpaT811614">
    <property type="protein sequence ID" value="HpaP811614"/>
    <property type="gene ID" value="HpaG811614"/>
</dbReference>
<reference evidence="2" key="1">
    <citation type="journal article" date="2010" name="Science">
        <title>Signatures of adaptation to obligate biotrophy in the Hyaloperonospora arabidopsidis genome.</title>
        <authorList>
            <person name="Baxter L."/>
            <person name="Tripathy S."/>
            <person name="Ishaque N."/>
            <person name="Boot N."/>
            <person name="Cabral A."/>
            <person name="Kemen E."/>
            <person name="Thines M."/>
            <person name="Ah-Fong A."/>
            <person name="Anderson R."/>
            <person name="Badejoko W."/>
            <person name="Bittner-Eddy P."/>
            <person name="Boore J.L."/>
            <person name="Chibucos M.C."/>
            <person name="Coates M."/>
            <person name="Dehal P."/>
            <person name="Delehaunty K."/>
            <person name="Dong S."/>
            <person name="Downton P."/>
            <person name="Dumas B."/>
            <person name="Fabro G."/>
            <person name="Fronick C."/>
            <person name="Fuerstenberg S.I."/>
            <person name="Fulton L."/>
            <person name="Gaulin E."/>
            <person name="Govers F."/>
            <person name="Hughes L."/>
            <person name="Humphray S."/>
            <person name="Jiang R.H."/>
            <person name="Judelson H."/>
            <person name="Kamoun S."/>
            <person name="Kyung K."/>
            <person name="Meijer H."/>
            <person name="Minx P."/>
            <person name="Morris P."/>
            <person name="Nelson J."/>
            <person name="Phuntumart V."/>
            <person name="Qutob D."/>
            <person name="Rehmany A."/>
            <person name="Rougon-Cardoso A."/>
            <person name="Ryden P."/>
            <person name="Torto-Alalibo T."/>
            <person name="Studholme D."/>
            <person name="Wang Y."/>
            <person name="Win J."/>
            <person name="Wood J."/>
            <person name="Clifton S.W."/>
            <person name="Rogers J."/>
            <person name="Van den Ackerveken G."/>
            <person name="Jones J.D."/>
            <person name="McDowell J.M."/>
            <person name="Beynon J."/>
            <person name="Tyler B.M."/>
        </authorList>
    </citation>
    <scope>NUCLEOTIDE SEQUENCE [LARGE SCALE GENOMIC DNA]</scope>
    <source>
        <strain evidence="2">Emoy2</strain>
    </source>
</reference>
<organism evidence="1 2">
    <name type="scientific">Hyaloperonospora arabidopsidis (strain Emoy2)</name>
    <name type="common">Downy mildew agent</name>
    <name type="synonym">Peronospora arabidopsidis</name>
    <dbReference type="NCBI Taxonomy" id="559515"/>
    <lineage>
        <taxon>Eukaryota</taxon>
        <taxon>Sar</taxon>
        <taxon>Stramenopiles</taxon>
        <taxon>Oomycota</taxon>
        <taxon>Peronosporomycetes</taxon>
        <taxon>Peronosporales</taxon>
        <taxon>Peronosporaceae</taxon>
        <taxon>Hyaloperonospora</taxon>
    </lineage>
</organism>